<sequence length="70" mass="8253">MLHRYRSNPSHVIPPFEIEIQPNMTTDQNSSSIGYRIKKKTHSFSESFMVTSWCRRGYMGARESYEKILP</sequence>
<reference evidence="1" key="1">
    <citation type="submission" date="2019-08" db="EMBL/GenBank/DDBJ databases">
        <authorList>
            <person name="Liu F."/>
        </authorList>
    </citation>
    <scope>NUCLEOTIDE SEQUENCE [LARGE SCALE GENOMIC DNA]</scope>
    <source>
        <strain evidence="1">PA1801</strain>
        <tissue evidence="1">Leaf</tissue>
    </source>
</reference>
<dbReference type="EMBL" id="SMMG02000007">
    <property type="protein sequence ID" value="KAA3466010.1"/>
    <property type="molecule type" value="Genomic_DNA"/>
</dbReference>
<evidence type="ECO:0000313" key="2">
    <source>
        <dbReference type="Proteomes" id="UP000325315"/>
    </source>
</evidence>
<proteinExistence type="predicted"/>
<dbReference type="OrthoDB" id="998593at2759"/>
<organism evidence="1 2">
    <name type="scientific">Gossypium australe</name>
    <dbReference type="NCBI Taxonomy" id="47621"/>
    <lineage>
        <taxon>Eukaryota</taxon>
        <taxon>Viridiplantae</taxon>
        <taxon>Streptophyta</taxon>
        <taxon>Embryophyta</taxon>
        <taxon>Tracheophyta</taxon>
        <taxon>Spermatophyta</taxon>
        <taxon>Magnoliopsida</taxon>
        <taxon>eudicotyledons</taxon>
        <taxon>Gunneridae</taxon>
        <taxon>Pentapetalae</taxon>
        <taxon>rosids</taxon>
        <taxon>malvids</taxon>
        <taxon>Malvales</taxon>
        <taxon>Malvaceae</taxon>
        <taxon>Malvoideae</taxon>
        <taxon>Gossypium</taxon>
    </lineage>
</organism>
<dbReference type="Proteomes" id="UP000325315">
    <property type="component" value="Unassembled WGS sequence"/>
</dbReference>
<dbReference type="AlphaFoldDB" id="A0A5B6V9Z2"/>
<evidence type="ECO:0000313" key="1">
    <source>
        <dbReference type="EMBL" id="KAA3466010.1"/>
    </source>
</evidence>
<gene>
    <name evidence="1" type="ORF">EPI10_001137</name>
</gene>
<keyword evidence="2" id="KW-1185">Reference proteome</keyword>
<comment type="caution">
    <text evidence="1">The sequence shown here is derived from an EMBL/GenBank/DDBJ whole genome shotgun (WGS) entry which is preliminary data.</text>
</comment>
<accession>A0A5B6V9Z2</accession>
<protein>
    <submittedName>
        <fullName evidence="1">Uncharacterized protein</fullName>
    </submittedName>
</protein>
<name>A0A5B6V9Z2_9ROSI</name>